<proteinExistence type="predicted"/>
<gene>
    <name evidence="3" type="ORF">PSON_ATCC_30995.1.T1360113</name>
</gene>
<organism evidence="3 4">
    <name type="scientific">Paramecium sonneborni</name>
    <dbReference type="NCBI Taxonomy" id="65129"/>
    <lineage>
        <taxon>Eukaryota</taxon>
        <taxon>Sar</taxon>
        <taxon>Alveolata</taxon>
        <taxon>Ciliophora</taxon>
        <taxon>Intramacronucleata</taxon>
        <taxon>Oligohymenophorea</taxon>
        <taxon>Peniculida</taxon>
        <taxon>Parameciidae</taxon>
        <taxon>Paramecium</taxon>
    </lineage>
</organism>
<accession>A0A8S1R491</accession>
<dbReference type="SMART" id="SM01128">
    <property type="entry name" value="DDRGK"/>
    <property type="match status" value="1"/>
</dbReference>
<feature type="transmembrane region" description="Helical" evidence="2">
    <location>
        <begin position="6"/>
        <end position="23"/>
    </location>
</feature>
<evidence type="ECO:0000256" key="1">
    <source>
        <dbReference type="SAM" id="MobiDB-lite"/>
    </source>
</evidence>
<dbReference type="GO" id="GO:0044389">
    <property type="term" value="F:ubiquitin-like protein ligase binding"/>
    <property type="evidence" value="ECO:0007669"/>
    <property type="project" value="TreeGrafter"/>
</dbReference>
<keyword evidence="2" id="KW-1133">Transmembrane helix</keyword>
<feature type="compositionally biased region" description="Low complexity" evidence="1">
    <location>
        <begin position="35"/>
        <end position="60"/>
    </location>
</feature>
<reference evidence="3" key="1">
    <citation type="submission" date="2021-01" db="EMBL/GenBank/DDBJ databases">
        <authorList>
            <consortium name="Genoscope - CEA"/>
            <person name="William W."/>
        </authorList>
    </citation>
    <scope>NUCLEOTIDE SEQUENCE</scope>
</reference>
<dbReference type="InterPro" id="IPR050899">
    <property type="entry name" value="DDRGK_domain-containing"/>
</dbReference>
<dbReference type="PANTHER" id="PTHR48176">
    <property type="entry name" value="DDRGK DOMAIN-CONTAINING PROTEIN 1"/>
    <property type="match status" value="1"/>
</dbReference>
<dbReference type="Pfam" id="PF09756">
    <property type="entry name" value="DDRGK"/>
    <property type="match status" value="1"/>
</dbReference>
<keyword evidence="4" id="KW-1185">Reference proteome</keyword>
<dbReference type="OrthoDB" id="2285710at2759"/>
<sequence>MNFDIVFLLVSILVMGGSYYLLFVKKKEKTQPLVQQDQQQAQQQQQQGQEQEQQQNQQRRQLNRVDVESDDESDRELDIQNAEQQAKREARKQRKQQNQQYIRQQIEMQEKKNEKRSKEYEQKERLREKQEKEEEEWKKKIEAEQKQKEQEEFDKWSSMFQVEQSGTMKLSIEEEELRNKEFNEKLGNYIKLRKVVQLEEVGAEMGITTSEIVDKIKQLEILGQLNGLIDERGKYIHIRQKEIESLINYINARGRMNRSELLNESNRIIRLEPSKEDLKKIYEEEQKLLSDLQQELQQ</sequence>
<keyword evidence="2" id="KW-0472">Membrane</keyword>
<keyword evidence="2" id="KW-0812">Transmembrane</keyword>
<protein>
    <recommendedName>
        <fullName evidence="5">DDRGK domain-containing protein 1</fullName>
    </recommendedName>
</protein>
<name>A0A8S1R491_9CILI</name>
<dbReference type="EMBL" id="CAJJDN010000136">
    <property type="protein sequence ID" value="CAD8122124.1"/>
    <property type="molecule type" value="Genomic_DNA"/>
</dbReference>
<evidence type="ECO:0000313" key="3">
    <source>
        <dbReference type="EMBL" id="CAD8122124.1"/>
    </source>
</evidence>
<dbReference type="Proteomes" id="UP000692954">
    <property type="component" value="Unassembled WGS sequence"/>
</dbReference>
<dbReference type="AlphaFoldDB" id="A0A8S1R491"/>
<dbReference type="InterPro" id="IPR019153">
    <property type="entry name" value="DDRGK_dom-contain"/>
</dbReference>
<dbReference type="PANTHER" id="PTHR48176:SF1">
    <property type="entry name" value="DDRGK DOMAIN-CONTAINING PROTEIN 1"/>
    <property type="match status" value="1"/>
</dbReference>
<evidence type="ECO:0008006" key="5">
    <source>
        <dbReference type="Google" id="ProtNLM"/>
    </source>
</evidence>
<comment type="caution">
    <text evidence="3">The sequence shown here is derived from an EMBL/GenBank/DDBJ whole genome shotgun (WGS) entry which is preliminary data.</text>
</comment>
<feature type="compositionally biased region" description="Low complexity" evidence="1">
    <location>
        <begin position="96"/>
        <end position="107"/>
    </location>
</feature>
<evidence type="ECO:0000313" key="4">
    <source>
        <dbReference type="Proteomes" id="UP000692954"/>
    </source>
</evidence>
<feature type="compositionally biased region" description="Basic and acidic residues" evidence="1">
    <location>
        <begin position="108"/>
        <end position="135"/>
    </location>
</feature>
<feature type="region of interest" description="Disordered" evidence="1">
    <location>
        <begin position="33"/>
        <end position="135"/>
    </location>
</feature>
<evidence type="ECO:0000256" key="2">
    <source>
        <dbReference type="SAM" id="Phobius"/>
    </source>
</evidence>